<dbReference type="SUPFAM" id="SSF46785">
    <property type="entry name" value="Winged helix' DNA-binding domain"/>
    <property type="match status" value="1"/>
</dbReference>
<evidence type="ECO:0000256" key="6">
    <source>
        <dbReference type="ARBA" id="ARBA00023136"/>
    </source>
</evidence>
<evidence type="ECO:0000256" key="4">
    <source>
        <dbReference type="ARBA" id="ARBA00022692"/>
    </source>
</evidence>
<comment type="similarity">
    <text evidence="2">Belongs to the DDRGK1 family.</text>
</comment>
<dbReference type="InterPro" id="IPR036388">
    <property type="entry name" value="WH-like_DNA-bd_sf"/>
</dbReference>
<reference evidence="8" key="1">
    <citation type="submission" date="2016-11" db="UniProtKB">
        <authorList>
            <consortium name="WormBaseParasite"/>
        </authorList>
    </citation>
    <scope>IDENTIFICATION</scope>
</reference>
<accession>A0A1I7XQ43</accession>
<dbReference type="AlphaFoldDB" id="A0A1I7XQ43"/>
<keyword evidence="7" id="KW-1185">Reference proteome</keyword>
<keyword evidence="6" id="KW-0472">Membrane</keyword>
<dbReference type="GO" id="GO:0005789">
    <property type="term" value="C:endoplasmic reticulum membrane"/>
    <property type="evidence" value="ECO:0007669"/>
    <property type="project" value="UniProtKB-SubCell"/>
</dbReference>
<evidence type="ECO:0000313" key="8">
    <source>
        <dbReference type="WBParaSite" id="Hba_19861"/>
    </source>
</evidence>
<dbReference type="SMART" id="SM01128">
    <property type="entry name" value="DDRGK"/>
    <property type="match status" value="1"/>
</dbReference>
<evidence type="ECO:0000256" key="3">
    <source>
        <dbReference type="ARBA" id="ARBA00018218"/>
    </source>
</evidence>
<evidence type="ECO:0000256" key="2">
    <source>
        <dbReference type="ARBA" id="ARBA00009829"/>
    </source>
</evidence>
<evidence type="ECO:0000256" key="5">
    <source>
        <dbReference type="ARBA" id="ARBA00022989"/>
    </source>
</evidence>
<dbReference type="Proteomes" id="UP000095283">
    <property type="component" value="Unplaced"/>
</dbReference>
<dbReference type="PANTHER" id="PTHR48176">
    <property type="entry name" value="DDRGK DOMAIN-CONTAINING PROTEIN 1"/>
    <property type="match status" value="1"/>
</dbReference>
<keyword evidence="5" id="KW-1133">Transmembrane helix</keyword>
<sequence length="124" mass="14034">MKESFAVEDEGFDQVEGEEAENLIRDFVAYVKKCKVMPIPSLNVVNIDELAAHFGLKSEDAVNRINCFLDNGMLQGVMDDRGKFICITEEELKAVAKFINQRGRVSIQELADYSNMLIQLDEDI</sequence>
<dbReference type="PANTHER" id="PTHR48176:SF1">
    <property type="entry name" value="DDRGK DOMAIN-CONTAINING PROTEIN 1"/>
    <property type="match status" value="1"/>
</dbReference>
<protein>
    <recommendedName>
        <fullName evidence="3">DDRGK domain-containing protein 1</fullName>
    </recommendedName>
</protein>
<dbReference type="InterPro" id="IPR036390">
    <property type="entry name" value="WH_DNA-bd_sf"/>
</dbReference>
<dbReference type="GO" id="GO:0044389">
    <property type="term" value="F:ubiquitin-like protein ligase binding"/>
    <property type="evidence" value="ECO:0007669"/>
    <property type="project" value="TreeGrafter"/>
</dbReference>
<proteinExistence type="inferred from homology"/>
<dbReference type="InterPro" id="IPR019153">
    <property type="entry name" value="DDRGK_dom-contain"/>
</dbReference>
<keyword evidence="4" id="KW-0812">Transmembrane</keyword>
<comment type="subcellular location">
    <subcellularLocation>
        <location evidence="1">Endoplasmic reticulum membrane</location>
        <topology evidence="1">Single-pass membrane protein</topology>
    </subcellularLocation>
</comment>
<dbReference type="Gene3D" id="1.10.10.10">
    <property type="entry name" value="Winged helix-like DNA-binding domain superfamily/Winged helix DNA-binding domain"/>
    <property type="match status" value="1"/>
</dbReference>
<organism evidence="7 8">
    <name type="scientific">Heterorhabditis bacteriophora</name>
    <name type="common">Entomopathogenic nematode worm</name>
    <dbReference type="NCBI Taxonomy" id="37862"/>
    <lineage>
        <taxon>Eukaryota</taxon>
        <taxon>Metazoa</taxon>
        <taxon>Ecdysozoa</taxon>
        <taxon>Nematoda</taxon>
        <taxon>Chromadorea</taxon>
        <taxon>Rhabditida</taxon>
        <taxon>Rhabditina</taxon>
        <taxon>Rhabditomorpha</taxon>
        <taxon>Strongyloidea</taxon>
        <taxon>Heterorhabditidae</taxon>
        <taxon>Heterorhabditis</taxon>
    </lineage>
</organism>
<dbReference type="Pfam" id="PF09756">
    <property type="entry name" value="DDRGK"/>
    <property type="match status" value="1"/>
</dbReference>
<dbReference type="InterPro" id="IPR050899">
    <property type="entry name" value="DDRGK_domain-containing"/>
</dbReference>
<name>A0A1I7XQ43_HETBA</name>
<dbReference type="WBParaSite" id="Hba_19861">
    <property type="protein sequence ID" value="Hba_19861"/>
    <property type="gene ID" value="Hba_19861"/>
</dbReference>
<evidence type="ECO:0000313" key="7">
    <source>
        <dbReference type="Proteomes" id="UP000095283"/>
    </source>
</evidence>
<evidence type="ECO:0000256" key="1">
    <source>
        <dbReference type="ARBA" id="ARBA00004389"/>
    </source>
</evidence>